<evidence type="ECO:0000256" key="1">
    <source>
        <dbReference type="ARBA" id="ARBA00010409"/>
    </source>
</evidence>
<dbReference type="InterPro" id="IPR019442">
    <property type="entry name" value="THADA/TRM732_DUF2428"/>
</dbReference>
<gene>
    <name evidence="9" type="ORF">COCON_G00225600</name>
</gene>
<dbReference type="InterPro" id="IPR011989">
    <property type="entry name" value="ARM-like"/>
</dbReference>
<comment type="similarity">
    <text evidence="1">Belongs to the THADA family.</text>
</comment>
<comment type="function">
    <text evidence="3">Together with methyltransferase FTSJ1, methylates the 2'-O-ribose of nucleotides at position 32 of the anticodon loop of substrate tRNAs.</text>
</comment>
<evidence type="ECO:0000256" key="5">
    <source>
        <dbReference type="SAM" id="MobiDB-lite"/>
    </source>
</evidence>
<feature type="compositionally biased region" description="Pro residues" evidence="5">
    <location>
        <begin position="383"/>
        <end position="399"/>
    </location>
</feature>
<evidence type="ECO:0000256" key="3">
    <source>
        <dbReference type="ARBA" id="ARBA00035625"/>
    </source>
</evidence>
<dbReference type="InterPro" id="IPR016024">
    <property type="entry name" value="ARM-type_fold"/>
</dbReference>
<comment type="caution">
    <text evidence="9">The sequence shown here is derived from an EMBL/GenBank/DDBJ whole genome shotgun (WGS) entry which is preliminary data.</text>
</comment>
<feature type="domain" description="DUF2428" evidence="6">
    <location>
        <begin position="941"/>
        <end position="1236"/>
    </location>
</feature>
<dbReference type="Gene3D" id="1.25.10.10">
    <property type="entry name" value="Leucine-rich Repeat Variant"/>
    <property type="match status" value="1"/>
</dbReference>
<dbReference type="InterPro" id="IPR051954">
    <property type="entry name" value="tRNA_methyltransferase_THADA"/>
</dbReference>
<dbReference type="InterPro" id="IPR056843">
    <property type="entry name" value="THADA-like_TPR"/>
</dbReference>
<organism evidence="9 10">
    <name type="scientific">Conger conger</name>
    <name type="common">Conger eel</name>
    <name type="synonym">Muraena conger</name>
    <dbReference type="NCBI Taxonomy" id="82655"/>
    <lineage>
        <taxon>Eukaryota</taxon>
        <taxon>Metazoa</taxon>
        <taxon>Chordata</taxon>
        <taxon>Craniata</taxon>
        <taxon>Vertebrata</taxon>
        <taxon>Euteleostomi</taxon>
        <taxon>Actinopterygii</taxon>
        <taxon>Neopterygii</taxon>
        <taxon>Teleostei</taxon>
        <taxon>Anguilliformes</taxon>
        <taxon>Congridae</taxon>
        <taxon>Conger</taxon>
    </lineage>
</organism>
<dbReference type="Proteomes" id="UP001152803">
    <property type="component" value="Unassembled WGS sequence"/>
</dbReference>
<protein>
    <recommendedName>
        <fullName evidence="4">tRNA (32-2'-O)-methyltransferase regulator THADA</fullName>
    </recommendedName>
</protein>
<proteinExistence type="inferred from homology"/>
<dbReference type="InterPro" id="IPR056842">
    <property type="entry name" value="THADA-like_TPR_C"/>
</dbReference>
<accession>A0A9Q1HNI0</accession>
<evidence type="ECO:0000313" key="10">
    <source>
        <dbReference type="Proteomes" id="UP001152803"/>
    </source>
</evidence>
<evidence type="ECO:0000313" key="9">
    <source>
        <dbReference type="EMBL" id="KAJ8250638.1"/>
    </source>
</evidence>
<name>A0A9Q1HNI0_CONCO</name>
<evidence type="ECO:0000259" key="8">
    <source>
        <dbReference type="Pfam" id="PF25151"/>
    </source>
</evidence>
<dbReference type="OrthoDB" id="73997at2759"/>
<dbReference type="GO" id="GO:0005829">
    <property type="term" value="C:cytosol"/>
    <property type="evidence" value="ECO:0007669"/>
    <property type="project" value="TreeGrafter"/>
</dbReference>
<feature type="domain" description="tRNA (32-2'-O)-methyltransferase regulator THADA-like C-terminal TPR repeats region" evidence="8">
    <location>
        <begin position="1238"/>
        <end position="1401"/>
    </location>
</feature>
<keyword evidence="2" id="KW-0819">tRNA processing</keyword>
<dbReference type="SUPFAM" id="SSF48371">
    <property type="entry name" value="ARM repeat"/>
    <property type="match status" value="1"/>
</dbReference>
<evidence type="ECO:0000256" key="2">
    <source>
        <dbReference type="ARBA" id="ARBA00022694"/>
    </source>
</evidence>
<dbReference type="PANTHER" id="PTHR14387">
    <property type="entry name" value="THADA/DEATH RECEPTOR INTERACTING PROTEIN"/>
    <property type="match status" value="1"/>
</dbReference>
<sequence length="1958" mass="210352">MVVKKKTAKVETVALDSATLERLTASLSVDGDIGARQLAQNLLDCLRLTDPVLQIQQVKKVASLLEELREGLSPADGLLLSCLDTLAVMYSSVQSKNPLKRAVASTLSSVPVWLQAQAAGRLSACLSDRLSAAGPERYPHLTDTLASCLDGFPLGERCIHSLLTEVLQFFHKALCEYLQQNSGLAGRHVAQAQVMHACLSVVKTSMLVVQRSQELVSAALLAEPPPAPCALRDTLNALLACYTRILTDEEFVQAIQSTAGMAVVLLTRCMLGNGDKVAEVVAGLLLGPEQGEDSAPVWLQQCCAGLYRSDRPPAVSLFLCHGALAMLSWRGGPLGPEAERLLLLVPTTLLSLDTSVKESSTAMVVSRVLALWSSVALDSLQGAPPPPPPPPPPSPPPPACGRRCWAAPSSRAACRSTSRPTGTTRWTGCGTKPAPSSGTFSCCTRPAPGARPAGDPFVTGLTRRLLGLEWHVRGKYASLACLAEHLGACRLLDLHPALPARLLSLMDDQALALTPGTCWRGLEPHLGLPLLGVLCRARLDQTSYVLDYLLPKLLRCCPASLGHMVQALQNAQLGSSGSPGSRGSLGALMTCLRAARAHGVDHPAQEGLWGGLVSPSLLQQALVHKHDQVRLDALGLVCESHRSTETVSREEMDLIRHFLPCSLNSQSPGVRQQTVSLLKKLLCRVKDSAQLLQRRLGQERGEREEKEEDQRTLEKYQGFLRWFCETLFAVLVPGASFPTCITALHLLGLAADLFTFSPGPAGFALGATVSPARAQAVLHCLASNFLEVKQLASTLLRKLPPPAVGLQDPSRMRSLLRVALDLSTSTKPFDSVTAAHLLGLLAHQEELMEALVHCAQEQGIPFQPPAPGEPQASPASILERNTLGVVQVLLLCLKAEVVQAEASLLQAAASYPLYGRAHCVTAALKQLPAGSLSLTAQWRSVVADLITTSYKMSDVVSPVIQSSSPEGLIPMDTDSETSAGLQKILQEIQPRDTNDFFADARELESHAEEQPGQIPRSESTGGAGEGYRVTAQMVLVCCWRSMKEVSMLLGQVCQDMPLLTREGQGHGVITEEQVEGVGRYFRQQLLQSRHRGAFELAYVGFVRLTDMLCRSGSRSLQQLPSHWLKEVLEEVKSSDPSSKLCATRRSAGIPFYIQALLSSEPKASSCSLLKMTMKELTSLATPKPDCLTNHSTVPQVHALNILRALYRDTRLGENIVPFVSDGVQAAVLGFTSPVWAVRNSSTLLFSTLITRIFGVKKGKDEHSKKNRMTGREFFTRFPALYPFLLGQLEQAAGSVDSDSGEVKLHPSLFLLLLILGRLYPSPMDGSSSPLGLAPFMPFIIRCGRSAVYRTREMAARALVPFVLVTQVPSTVQALLQDLPLEPEPGSQQNHIHGALLQVLHLLSSYQTDRPRPGESASTLTSSLPSDLACGWPAGHSPFSPHRLPNPNPLKPPRRLFQNPNPALSRAWGAPPRHAIGGRKKNPCLVTRAAVLDLVMCVSGSALDSDDPELSALCDDTLRILSDSELLAPGGPGAVTGPGATQYLQSLGRLGASVCVEHPELWGAGSRGPQILGRLLQCPQYEVRRLALEAVLSRLEGAGATPPDLGPAHHTFTSMALHETHPPCLTKVLQVLSLLPWSSVLPWRDGTRALTNEEALTWLMTLTEASVHSVELHCAALALVSRLTVHLAETAPSAGVAAVSVLHRWGALVSGSCSEEQPDEVKLTAAEVLVKATPTLLASPALPLGLSDTLALWRSLFTLLQDEDPDVRDRASDFTTTVKGELLHPKHTDVAPAALCPPVALELGVGLLCQLLQVWGQVPAGVLVLTEWLLGDAEPETGREDTPPGNDECEEDFLFEKGELNLWAEPLQWARLLHRHVSALLRVPGGAAGGAAGGARAELDRLGGLAGDRARSSREGLHALPPLPQFSCTADHARLEVQRERAALALGVLESLNRDAPSH</sequence>
<dbReference type="Pfam" id="PF10350">
    <property type="entry name" value="DUF2428"/>
    <property type="match status" value="1"/>
</dbReference>
<feature type="region of interest" description="Disordered" evidence="5">
    <location>
        <begin position="1004"/>
        <end position="1023"/>
    </location>
</feature>
<feature type="domain" description="tRNA (32-2'-O)-methyltransferase regulator THADA-like TPR repeats region" evidence="7">
    <location>
        <begin position="534"/>
        <end position="749"/>
    </location>
</feature>
<evidence type="ECO:0000259" key="7">
    <source>
        <dbReference type="Pfam" id="PF25150"/>
    </source>
</evidence>
<reference evidence="9" key="1">
    <citation type="journal article" date="2023" name="Science">
        <title>Genome structures resolve the early diversification of teleost fishes.</title>
        <authorList>
            <person name="Parey E."/>
            <person name="Louis A."/>
            <person name="Montfort J."/>
            <person name="Bouchez O."/>
            <person name="Roques C."/>
            <person name="Iampietro C."/>
            <person name="Lluch J."/>
            <person name="Castinel A."/>
            <person name="Donnadieu C."/>
            <person name="Desvignes T."/>
            <person name="Floi Bucao C."/>
            <person name="Jouanno E."/>
            <person name="Wen M."/>
            <person name="Mejri S."/>
            <person name="Dirks R."/>
            <person name="Jansen H."/>
            <person name="Henkel C."/>
            <person name="Chen W.J."/>
            <person name="Zahm M."/>
            <person name="Cabau C."/>
            <person name="Klopp C."/>
            <person name="Thompson A.W."/>
            <person name="Robinson-Rechavi M."/>
            <person name="Braasch I."/>
            <person name="Lecointre G."/>
            <person name="Bobe J."/>
            <person name="Postlethwait J.H."/>
            <person name="Berthelot C."/>
            <person name="Roest Crollius H."/>
            <person name="Guiguen Y."/>
        </authorList>
    </citation>
    <scope>NUCLEOTIDE SEQUENCE</scope>
    <source>
        <strain evidence="9">Concon-B</strain>
    </source>
</reference>
<keyword evidence="10" id="KW-1185">Reference proteome</keyword>
<dbReference type="EMBL" id="JAFJMO010000018">
    <property type="protein sequence ID" value="KAJ8250638.1"/>
    <property type="molecule type" value="Genomic_DNA"/>
</dbReference>
<dbReference type="Pfam" id="PF25151">
    <property type="entry name" value="TPR_Trm732_C"/>
    <property type="match status" value="1"/>
</dbReference>
<dbReference type="PANTHER" id="PTHR14387:SF7">
    <property type="entry name" value="THYROID ADENOMA-ASSOCIATED PROTEIN"/>
    <property type="match status" value="1"/>
</dbReference>
<dbReference type="Pfam" id="PF25150">
    <property type="entry name" value="TPR_Trm732"/>
    <property type="match status" value="1"/>
</dbReference>
<evidence type="ECO:0000256" key="4">
    <source>
        <dbReference type="ARBA" id="ARBA00035698"/>
    </source>
</evidence>
<evidence type="ECO:0000259" key="6">
    <source>
        <dbReference type="Pfam" id="PF10350"/>
    </source>
</evidence>
<dbReference type="GO" id="GO:0030488">
    <property type="term" value="P:tRNA methylation"/>
    <property type="evidence" value="ECO:0007669"/>
    <property type="project" value="TreeGrafter"/>
</dbReference>
<feature type="region of interest" description="Disordered" evidence="5">
    <location>
        <begin position="381"/>
        <end position="402"/>
    </location>
</feature>